<comment type="caution">
    <text evidence="4">The sequence shown here is derived from an EMBL/GenBank/DDBJ whole genome shotgun (WGS) entry which is preliminary data.</text>
</comment>
<keyword evidence="4" id="KW-0378">Hydrolase</keyword>
<keyword evidence="5" id="KW-1185">Reference proteome</keyword>
<organism evidence="4 5">
    <name type="scientific">Pseudorhodoferax soli</name>
    <dbReference type="NCBI Taxonomy" id="545864"/>
    <lineage>
        <taxon>Bacteria</taxon>
        <taxon>Pseudomonadati</taxon>
        <taxon>Pseudomonadota</taxon>
        <taxon>Betaproteobacteria</taxon>
        <taxon>Burkholderiales</taxon>
        <taxon>Comamonadaceae</taxon>
    </lineage>
</organism>
<sequence length="774" mass="86008">MFVSLEDEAGDVQVIIWPTLKERQRTEMLRSKLLAVYGRWQRESGVANLIEQELEDLSPMLGGLSTTSRNFHWLPEAPQGSARLHVLRSIDGLSMFPLRVDKLPPGWVPSHRRPPRGSCRTVKMTTGGRMKLTRLRMCNFQSFGPQPTVIGLEATTYLLGPNGSGKTAVLQALARLFGFDPTLRRIRRTDFHIPPKALASGETVPQSLWLEAQFEFPELRLAVGKHATIPGHFAHMQLASPDGIPRVRFRLMARLDEDGDIEETMHYVVQADAADEPVKTAIVSKHARNAIQVHYLPARRDPKDHVSFAASSLLGRVLRAANWRQEQADISGLTQQIGEALAGNSAVEGLGQQLAAHWAALHKGAYYANPSVSFARDEIDNLLRHLTVGFTPGHDDETVDFSRLSDGQQSLLYISLVLAVQAIGRQALAGESDAFDIDKLRPAVFTLVATEEPENSLSPHYLGRVIKALTGFSGHHDAQAVVATHAPSLLRRVPPENIRYLRLDANRHTAVSLIVLPNAADEAHKFVREAVQSFPELYFSRLVVLGEGDSEEIVLPRLMQAKGLVEDDASIVVAPLGGRHVNHFWRLLNGLGIPHVTLLDLDLGRYQGGWGRVRYAARQLLELGVPIQGLNREYIDALPAWNGDDDVLKSQRGKDVLAWLETWQVFFSSPLDLDFAMLRRYSEAYGVTEDELGAPEPSTLIAVLGKKRHGVEQYNTQHQSYFSAYHKRFKLGSKPAEHLAALADLDDEELLTPMPRRIGRLIEAVKVRLAGLPE</sequence>
<dbReference type="CDD" id="cd01026">
    <property type="entry name" value="TOPRIM_OLD"/>
    <property type="match status" value="1"/>
</dbReference>
<feature type="domain" description="ATPase AAA-type core" evidence="1">
    <location>
        <begin position="379"/>
        <end position="490"/>
    </location>
</feature>
<keyword evidence="4" id="KW-0540">Nuclease</keyword>
<dbReference type="EMBL" id="QPJK01000013">
    <property type="protein sequence ID" value="RCW65093.1"/>
    <property type="molecule type" value="Genomic_DNA"/>
</dbReference>
<evidence type="ECO:0000313" key="4">
    <source>
        <dbReference type="EMBL" id="RCW65093.1"/>
    </source>
</evidence>
<dbReference type="PANTHER" id="PTHR43581:SF2">
    <property type="entry name" value="EXCINUCLEASE ATPASE SUBUNIT"/>
    <property type="match status" value="1"/>
</dbReference>
<accession>A0A368XAU9</accession>
<evidence type="ECO:0000259" key="1">
    <source>
        <dbReference type="Pfam" id="PF13304"/>
    </source>
</evidence>
<evidence type="ECO:0000259" key="2">
    <source>
        <dbReference type="Pfam" id="PF13476"/>
    </source>
</evidence>
<dbReference type="GO" id="GO:0006302">
    <property type="term" value="P:double-strand break repair"/>
    <property type="evidence" value="ECO:0007669"/>
    <property type="project" value="InterPro"/>
</dbReference>
<evidence type="ECO:0000259" key="3">
    <source>
        <dbReference type="Pfam" id="PF20469"/>
    </source>
</evidence>
<dbReference type="Proteomes" id="UP000252884">
    <property type="component" value="Unassembled WGS sequence"/>
</dbReference>
<dbReference type="PANTHER" id="PTHR43581">
    <property type="entry name" value="ATP/GTP PHOSPHATASE"/>
    <property type="match status" value="1"/>
</dbReference>
<dbReference type="InterPro" id="IPR034139">
    <property type="entry name" value="TOPRIM_OLD"/>
</dbReference>
<feature type="domain" description="OLD protein-like TOPRIM" evidence="3">
    <location>
        <begin position="539"/>
        <end position="602"/>
    </location>
</feature>
<dbReference type="Pfam" id="PF20469">
    <property type="entry name" value="OLD-like_TOPRIM"/>
    <property type="match status" value="1"/>
</dbReference>
<dbReference type="GO" id="GO:0016887">
    <property type="term" value="F:ATP hydrolysis activity"/>
    <property type="evidence" value="ECO:0007669"/>
    <property type="project" value="InterPro"/>
</dbReference>
<dbReference type="GO" id="GO:0005524">
    <property type="term" value="F:ATP binding"/>
    <property type="evidence" value="ECO:0007669"/>
    <property type="project" value="InterPro"/>
</dbReference>
<gene>
    <name evidence="4" type="ORF">DES41_11317</name>
</gene>
<dbReference type="InterPro" id="IPR003959">
    <property type="entry name" value="ATPase_AAA_core"/>
</dbReference>
<proteinExistence type="predicted"/>
<reference evidence="4 5" key="1">
    <citation type="submission" date="2018-07" db="EMBL/GenBank/DDBJ databases">
        <title>Genomic Encyclopedia of Type Strains, Phase IV (KMG-IV): sequencing the most valuable type-strain genomes for metagenomic binning, comparative biology and taxonomic classification.</title>
        <authorList>
            <person name="Goeker M."/>
        </authorList>
    </citation>
    <scope>NUCLEOTIDE SEQUENCE [LARGE SCALE GENOMIC DNA]</scope>
    <source>
        <strain evidence="4 5">DSM 21634</strain>
    </source>
</reference>
<dbReference type="AlphaFoldDB" id="A0A368XAU9"/>
<feature type="domain" description="Rad50/SbcC-type AAA" evidence="2">
    <location>
        <begin position="134"/>
        <end position="201"/>
    </location>
</feature>
<name>A0A368XAU9_9BURK</name>
<keyword evidence="4" id="KW-0255">Endonuclease</keyword>
<dbReference type="Pfam" id="PF13476">
    <property type="entry name" value="AAA_23"/>
    <property type="match status" value="1"/>
</dbReference>
<dbReference type="RefSeq" id="WP_245965983.1">
    <property type="nucleotide sequence ID" value="NZ_QPJK01000013.1"/>
</dbReference>
<dbReference type="CDD" id="cd04485">
    <property type="entry name" value="DnaE_OBF"/>
    <property type="match status" value="1"/>
</dbReference>
<dbReference type="InterPro" id="IPR051396">
    <property type="entry name" value="Bact_Antivir_Def_Nuclease"/>
</dbReference>
<dbReference type="InterPro" id="IPR038729">
    <property type="entry name" value="Rad50/SbcC_AAA"/>
</dbReference>
<dbReference type="Gene3D" id="3.40.50.300">
    <property type="entry name" value="P-loop containing nucleotide triphosphate hydrolases"/>
    <property type="match status" value="1"/>
</dbReference>
<dbReference type="InterPro" id="IPR027417">
    <property type="entry name" value="P-loop_NTPase"/>
</dbReference>
<protein>
    <submittedName>
        <fullName evidence="4">Putative ATP-dependent endonuclease of OLD family</fullName>
    </submittedName>
</protein>
<evidence type="ECO:0000313" key="5">
    <source>
        <dbReference type="Proteomes" id="UP000252884"/>
    </source>
</evidence>
<dbReference type="Pfam" id="PF13304">
    <property type="entry name" value="AAA_21"/>
    <property type="match status" value="1"/>
</dbReference>
<dbReference type="GO" id="GO:0004519">
    <property type="term" value="F:endonuclease activity"/>
    <property type="evidence" value="ECO:0007669"/>
    <property type="project" value="UniProtKB-KW"/>
</dbReference>
<dbReference type="SUPFAM" id="SSF52540">
    <property type="entry name" value="P-loop containing nucleoside triphosphate hydrolases"/>
    <property type="match status" value="1"/>
</dbReference>